<keyword evidence="5" id="KW-0418">Kinase</keyword>
<dbReference type="SMART" id="SM00387">
    <property type="entry name" value="HATPase_c"/>
    <property type="match status" value="1"/>
</dbReference>
<feature type="region of interest" description="Disordered" evidence="7">
    <location>
        <begin position="365"/>
        <end position="385"/>
    </location>
</feature>
<dbReference type="Gene3D" id="1.10.287.130">
    <property type="match status" value="1"/>
</dbReference>
<feature type="domain" description="Histidine kinase" evidence="8">
    <location>
        <begin position="462"/>
        <end position="676"/>
    </location>
</feature>
<dbReference type="CDD" id="cd00082">
    <property type="entry name" value="HisKA"/>
    <property type="match status" value="1"/>
</dbReference>
<protein>
    <recommendedName>
        <fullName evidence="2">histidine kinase</fullName>
        <ecNumber evidence="2">2.7.13.3</ecNumber>
    </recommendedName>
</protein>
<dbReference type="PANTHER" id="PTHR43304">
    <property type="entry name" value="PHYTOCHROME-LIKE PROTEIN CPH1"/>
    <property type="match status" value="1"/>
</dbReference>
<feature type="domain" description="PAS" evidence="10">
    <location>
        <begin position="148"/>
        <end position="184"/>
    </location>
</feature>
<dbReference type="SUPFAM" id="SSF55785">
    <property type="entry name" value="PYP-like sensor domain (PAS domain)"/>
    <property type="match status" value="1"/>
</dbReference>
<comment type="catalytic activity">
    <reaction evidence="1">
        <text>ATP + protein L-histidine = ADP + protein N-phospho-L-histidine.</text>
        <dbReference type="EC" id="2.7.13.3"/>
    </reaction>
</comment>
<dbReference type="InterPro" id="IPR004358">
    <property type="entry name" value="Sig_transdc_His_kin-like_C"/>
</dbReference>
<dbReference type="Proteomes" id="UP000634308">
    <property type="component" value="Unassembled WGS sequence"/>
</dbReference>
<evidence type="ECO:0000256" key="4">
    <source>
        <dbReference type="ARBA" id="ARBA00022679"/>
    </source>
</evidence>
<gene>
    <name evidence="11" type="ORF">GCM10008959_28300</name>
</gene>
<dbReference type="InterPro" id="IPR052162">
    <property type="entry name" value="Sensor_kinase/Photoreceptor"/>
</dbReference>
<dbReference type="InterPro" id="IPR035965">
    <property type="entry name" value="PAS-like_dom_sf"/>
</dbReference>
<dbReference type="InterPro" id="IPR000014">
    <property type="entry name" value="PAS"/>
</dbReference>
<dbReference type="InterPro" id="IPR036890">
    <property type="entry name" value="HATPase_C_sf"/>
</dbReference>
<dbReference type="EC" id="2.7.13.3" evidence="2"/>
<dbReference type="SMART" id="SM00388">
    <property type="entry name" value="HisKA"/>
    <property type="match status" value="1"/>
</dbReference>
<feature type="domain" description="Response regulatory" evidence="9">
    <location>
        <begin position="21"/>
        <end position="135"/>
    </location>
</feature>
<evidence type="ECO:0000259" key="9">
    <source>
        <dbReference type="PROSITE" id="PS50110"/>
    </source>
</evidence>
<evidence type="ECO:0000256" key="1">
    <source>
        <dbReference type="ARBA" id="ARBA00000085"/>
    </source>
</evidence>
<keyword evidence="3 6" id="KW-0597">Phosphoprotein</keyword>
<evidence type="ECO:0000313" key="12">
    <source>
        <dbReference type="Proteomes" id="UP000634308"/>
    </source>
</evidence>
<dbReference type="InterPro" id="IPR001789">
    <property type="entry name" value="Sig_transdc_resp-reg_receiver"/>
</dbReference>
<proteinExistence type="predicted"/>
<evidence type="ECO:0000256" key="3">
    <source>
        <dbReference type="ARBA" id="ARBA00022553"/>
    </source>
</evidence>
<dbReference type="PRINTS" id="PR00344">
    <property type="entry name" value="BCTRLSENSOR"/>
</dbReference>
<dbReference type="InterPro" id="IPR011006">
    <property type="entry name" value="CheY-like_superfamily"/>
</dbReference>
<organism evidence="11 12">
    <name type="scientific">Deinococcus seoulensis</name>
    <dbReference type="NCBI Taxonomy" id="1837379"/>
    <lineage>
        <taxon>Bacteria</taxon>
        <taxon>Thermotogati</taxon>
        <taxon>Deinococcota</taxon>
        <taxon>Deinococci</taxon>
        <taxon>Deinococcales</taxon>
        <taxon>Deinococcaceae</taxon>
        <taxon>Deinococcus</taxon>
    </lineage>
</organism>
<dbReference type="Pfam" id="PF00072">
    <property type="entry name" value="Response_reg"/>
    <property type="match status" value="1"/>
</dbReference>
<evidence type="ECO:0000256" key="7">
    <source>
        <dbReference type="SAM" id="MobiDB-lite"/>
    </source>
</evidence>
<evidence type="ECO:0000259" key="10">
    <source>
        <dbReference type="PROSITE" id="PS50112"/>
    </source>
</evidence>
<dbReference type="Pfam" id="PF00512">
    <property type="entry name" value="HisKA"/>
    <property type="match status" value="1"/>
</dbReference>
<accession>A0ABQ2RUY5</accession>
<dbReference type="PANTHER" id="PTHR43304:SF1">
    <property type="entry name" value="PAC DOMAIN-CONTAINING PROTEIN"/>
    <property type="match status" value="1"/>
</dbReference>
<dbReference type="Gene3D" id="3.30.450.40">
    <property type="match status" value="1"/>
</dbReference>
<dbReference type="Gene3D" id="3.30.565.10">
    <property type="entry name" value="Histidine kinase-like ATPase, C-terminal domain"/>
    <property type="match status" value="1"/>
</dbReference>
<evidence type="ECO:0000256" key="6">
    <source>
        <dbReference type="PROSITE-ProRule" id="PRU00169"/>
    </source>
</evidence>
<dbReference type="PROSITE" id="PS50110">
    <property type="entry name" value="RESPONSE_REGULATORY"/>
    <property type="match status" value="1"/>
</dbReference>
<reference evidence="12" key="1">
    <citation type="journal article" date="2019" name="Int. J. Syst. Evol. Microbiol.">
        <title>The Global Catalogue of Microorganisms (GCM) 10K type strain sequencing project: providing services to taxonomists for standard genome sequencing and annotation.</title>
        <authorList>
            <consortium name="The Broad Institute Genomics Platform"/>
            <consortium name="The Broad Institute Genome Sequencing Center for Infectious Disease"/>
            <person name="Wu L."/>
            <person name="Ma J."/>
        </authorList>
    </citation>
    <scope>NUCLEOTIDE SEQUENCE [LARGE SCALE GENOMIC DNA]</scope>
    <source>
        <strain evidence="12">JCM 31404</strain>
    </source>
</reference>
<dbReference type="PROSITE" id="PS50112">
    <property type="entry name" value="PAS"/>
    <property type="match status" value="1"/>
</dbReference>
<feature type="modified residue" description="4-aspartylphosphate" evidence="6">
    <location>
        <position position="73"/>
    </location>
</feature>
<dbReference type="InterPro" id="IPR003661">
    <property type="entry name" value="HisK_dim/P_dom"/>
</dbReference>
<comment type="caution">
    <text evidence="11">The sequence shown here is derived from an EMBL/GenBank/DDBJ whole genome shotgun (WGS) entry which is preliminary data.</text>
</comment>
<dbReference type="InterPro" id="IPR003594">
    <property type="entry name" value="HATPase_dom"/>
</dbReference>
<evidence type="ECO:0000256" key="5">
    <source>
        <dbReference type="ARBA" id="ARBA00022777"/>
    </source>
</evidence>
<keyword evidence="12" id="KW-1185">Reference proteome</keyword>
<dbReference type="SUPFAM" id="SSF55874">
    <property type="entry name" value="ATPase domain of HSP90 chaperone/DNA topoisomerase II/histidine kinase"/>
    <property type="match status" value="1"/>
</dbReference>
<dbReference type="Pfam" id="PF02518">
    <property type="entry name" value="HATPase_c"/>
    <property type="match status" value="1"/>
</dbReference>
<dbReference type="SUPFAM" id="SSF47384">
    <property type="entry name" value="Homodimeric domain of signal transducing histidine kinase"/>
    <property type="match status" value="1"/>
</dbReference>
<dbReference type="Gene3D" id="3.40.50.2300">
    <property type="match status" value="1"/>
</dbReference>
<name>A0ABQ2RUY5_9DEIO</name>
<dbReference type="SMART" id="SM00448">
    <property type="entry name" value="REC"/>
    <property type="match status" value="1"/>
</dbReference>
<dbReference type="Gene3D" id="3.30.450.20">
    <property type="entry name" value="PAS domain"/>
    <property type="match status" value="1"/>
</dbReference>
<dbReference type="RefSeq" id="WP_189065642.1">
    <property type="nucleotide sequence ID" value="NZ_BMQM01000020.1"/>
</dbReference>
<evidence type="ECO:0000313" key="11">
    <source>
        <dbReference type="EMBL" id="GGR64475.1"/>
    </source>
</evidence>
<dbReference type="InterPro" id="IPR036097">
    <property type="entry name" value="HisK_dim/P_sf"/>
</dbReference>
<dbReference type="InterPro" id="IPR005467">
    <property type="entry name" value="His_kinase_dom"/>
</dbReference>
<dbReference type="EMBL" id="BMQM01000020">
    <property type="protein sequence ID" value="GGR64475.1"/>
    <property type="molecule type" value="Genomic_DNA"/>
</dbReference>
<dbReference type="SUPFAM" id="SSF52172">
    <property type="entry name" value="CheY-like"/>
    <property type="match status" value="1"/>
</dbReference>
<evidence type="ECO:0000259" key="8">
    <source>
        <dbReference type="PROSITE" id="PS50109"/>
    </source>
</evidence>
<dbReference type="InterPro" id="IPR029016">
    <property type="entry name" value="GAF-like_dom_sf"/>
</dbReference>
<dbReference type="CDD" id="cd00156">
    <property type="entry name" value="REC"/>
    <property type="match status" value="1"/>
</dbReference>
<evidence type="ECO:0000256" key="2">
    <source>
        <dbReference type="ARBA" id="ARBA00012438"/>
    </source>
</evidence>
<sequence>MNGPHPDTELQAGPPTLPPLRVLIVDDSPEDTETYRHLLRHWPEREVHTQAAALGDDALDALQHGTPDVILLDYQLPDMTGLEFLHEARPDCAVIMLTGVGDEQVAVQAMRAGAQDYLVKGRLSADLLRQTLLRALHTHALARDLRRSQARTAAILGSITDGFVTLDERGQVMELNGAAEVLLGADLDHLRRAPPPWHADPDFTAAIERARQGGEMTTAELHLPERGTWLHARLYPSRTGLTMYLYDVTARREAEAREQRYSRRMQGLYDAATTLNTVRERQDVLRAIVRVSQALVRSPLVVLATPDPVNAGEWLLTGADGPVGSPDDLPGAAALRAGLQLAVQPEQIGACGADWTTLTLTRPRETADPQAHGPQTSDQQAPAPDTGTLLGVLAFRPPQDAEHSDDTRTLLLTLAQMLSHTLTRSALFEADREHRQTLEARVQTRTAALERSNRELEQFAYVASHDLKEPLRTISSFTQLLQSRYGPQLDDRARRYIDITVAGAQRMSTLIEDVLAVSRLNTQPSVPTRTDLNTLVGHVTTQLQALIHETGGTVQVGPLPNLMVDATQFTQLFQNLIGNALKFRRPDRPPTVQVQAQPGADSWTFTVTDNGIGIDPEYHERVFVIFQRLHTRDHYAGNGIGLALCRKIVEGRGGTIWLSATDGGGTTVQFSVPHRQGDARSA</sequence>
<keyword evidence="4" id="KW-0808">Transferase</keyword>
<dbReference type="PROSITE" id="PS50109">
    <property type="entry name" value="HIS_KIN"/>
    <property type="match status" value="1"/>
</dbReference>